<gene>
    <name evidence="1" type="ORF">C2G38_2231980</name>
</gene>
<dbReference type="OrthoDB" id="2434639at2759"/>
<organism evidence="1 2">
    <name type="scientific">Gigaspora rosea</name>
    <dbReference type="NCBI Taxonomy" id="44941"/>
    <lineage>
        <taxon>Eukaryota</taxon>
        <taxon>Fungi</taxon>
        <taxon>Fungi incertae sedis</taxon>
        <taxon>Mucoromycota</taxon>
        <taxon>Glomeromycotina</taxon>
        <taxon>Glomeromycetes</taxon>
        <taxon>Diversisporales</taxon>
        <taxon>Gigasporaceae</taxon>
        <taxon>Gigaspora</taxon>
    </lineage>
</organism>
<evidence type="ECO:0000313" key="1">
    <source>
        <dbReference type="EMBL" id="RIB01068.1"/>
    </source>
</evidence>
<dbReference type="Gene3D" id="1.25.40.10">
    <property type="entry name" value="Tetratricopeptide repeat domain"/>
    <property type="match status" value="1"/>
</dbReference>
<protein>
    <submittedName>
        <fullName evidence="1">Uncharacterized protein</fullName>
    </submittedName>
</protein>
<dbReference type="Proteomes" id="UP000266673">
    <property type="component" value="Unassembled WGS sequence"/>
</dbReference>
<dbReference type="SUPFAM" id="SSF81901">
    <property type="entry name" value="HCP-like"/>
    <property type="match status" value="1"/>
</dbReference>
<name>A0A397TW01_9GLOM</name>
<proteinExistence type="predicted"/>
<sequence length="157" mass="18558">MLTKHKTIKREYEKLFKSGVHSYKKEDYKASYNCFSSIANSCSKFKYDAKFYLAKQYENGLGISKNSNYQKAFEFYLDIYYDKPQNIKGIELLLAECVKKRLGDFKDDKKAFEFYLDLYSNVPECKSFARDNLIKCYNLGIGVSKDEEKFTYLKMKL</sequence>
<dbReference type="AlphaFoldDB" id="A0A397TW01"/>
<comment type="caution">
    <text evidence="1">The sequence shown here is derived from an EMBL/GenBank/DDBJ whole genome shotgun (WGS) entry which is preliminary data.</text>
</comment>
<accession>A0A397TW01</accession>
<reference evidence="1 2" key="1">
    <citation type="submission" date="2018-06" db="EMBL/GenBank/DDBJ databases">
        <title>Comparative genomics reveals the genomic features of Rhizophagus irregularis, R. cerebriforme, R. diaphanum and Gigaspora rosea, and their symbiotic lifestyle signature.</title>
        <authorList>
            <person name="Morin E."/>
            <person name="San Clemente H."/>
            <person name="Chen E.C.H."/>
            <person name="De La Providencia I."/>
            <person name="Hainaut M."/>
            <person name="Kuo A."/>
            <person name="Kohler A."/>
            <person name="Murat C."/>
            <person name="Tang N."/>
            <person name="Roy S."/>
            <person name="Loubradou J."/>
            <person name="Henrissat B."/>
            <person name="Grigoriev I.V."/>
            <person name="Corradi N."/>
            <person name="Roux C."/>
            <person name="Martin F.M."/>
        </authorList>
    </citation>
    <scope>NUCLEOTIDE SEQUENCE [LARGE SCALE GENOMIC DNA]</scope>
    <source>
        <strain evidence="1 2">DAOM 194757</strain>
    </source>
</reference>
<keyword evidence="2" id="KW-1185">Reference proteome</keyword>
<evidence type="ECO:0000313" key="2">
    <source>
        <dbReference type="Proteomes" id="UP000266673"/>
    </source>
</evidence>
<dbReference type="EMBL" id="QKWP01003353">
    <property type="protein sequence ID" value="RIB01068.1"/>
    <property type="molecule type" value="Genomic_DNA"/>
</dbReference>
<dbReference type="InterPro" id="IPR011990">
    <property type="entry name" value="TPR-like_helical_dom_sf"/>
</dbReference>